<protein>
    <submittedName>
        <fullName evidence="1">EscU/YscU/HrcU family type III secretion system export apparatus switch protein</fullName>
    </submittedName>
</protein>
<dbReference type="PANTHER" id="PTHR30531">
    <property type="entry name" value="FLAGELLAR BIOSYNTHETIC PROTEIN FLHB"/>
    <property type="match status" value="1"/>
</dbReference>
<accession>A0ABT1N9T3</accession>
<comment type="caution">
    <text evidence="1">The sequence shown here is derived from an EMBL/GenBank/DDBJ whole genome shotgun (WGS) entry which is preliminary data.</text>
</comment>
<dbReference type="SUPFAM" id="SSF160544">
    <property type="entry name" value="EscU C-terminal domain-like"/>
    <property type="match status" value="1"/>
</dbReference>
<dbReference type="Pfam" id="PF01312">
    <property type="entry name" value="Bac_export_2"/>
    <property type="match status" value="1"/>
</dbReference>
<evidence type="ECO:0000313" key="1">
    <source>
        <dbReference type="EMBL" id="MCQ1528017.1"/>
    </source>
</evidence>
<dbReference type="PANTHER" id="PTHR30531:SF12">
    <property type="entry name" value="FLAGELLAR BIOSYNTHETIC PROTEIN FLHB"/>
    <property type="match status" value="1"/>
</dbReference>
<gene>
    <name evidence="1" type="ORF">LJD61_00430</name>
</gene>
<dbReference type="Proteomes" id="UP001651880">
    <property type="component" value="Unassembled WGS sequence"/>
</dbReference>
<dbReference type="InterPro" id="IPR006135">
    <property type="entry name" value="T3SS_substrate_exporter"/>
</dbReference>
<dbReference type="InterPro" id="IPR029025">
    <property type="entry name" value="T3SS_substrate_exporter_C"/>
</dbReference>
<proteinExistence type="predicted"/>
<organism evidence="1 2">
    <name type="scientific">Lutispora saccharofermentans</name>
    <dbReference type="NCBI Taxonomy" id="3024236"/>
    <lineage>
        <taxon>Bacteria</taxon>
        <taxon>Bacillati</taxon>
        <taxon>Bacillota</taxon>
        <taxon>Clostridia</taxon>
        <taxon>Lutisporales</taxon>
        <taxon>Lutisporaceae</taxon>
        <taxon>Lutispora</taxon>
    </lineage>
</organism>
<sequence length="94" mass="10102">MKNSTKPIKKAAALSYNKGDIAPKITAAGKGIIAENIIKAAEKNKVPIFQDKNLVDSLLGFELGSNIPPELYVVVAEVLAFVSYIDRSRGDKNA</sequence>
<dbReference type="RefSeq" id="WP_255225529.1">
    <property type="nucleotide sequence ID" value="NZ_JAJEKE010000001.1"/>
</dbReference>
<keyword evidence="2" id="KW-1185">Reference proteome</keyword>
<evidence type="ECO:0000313" key="2">
    <source>
        <dbReference type="Proteomes" id="UP001651880"/>
    </source>
</evidence>
<reference evidence="1 2" key="1">
    <citation type="submission" date="2021-10" db="EMBL/GenBank/DDBJ databases">
        <title>Lutispora strain m25 sp. nov., a thermophilic, non-spore-forming bacterium isolated from a lab-scale methanogenic bioreactor digesting anaerobic sludge.</title>
        <authorList>
            <person name="El Houari A."/>
            <person name="Mcdonald J."/>
        </authorList>
    </citation>
    <scope>NUCLEOTIDE SEQUENCE [LARGE SCALE GENOMIC DNA]</scope>
    <source>
        <strain evidence="2">m25</strain>
    </source>
</reference>
<dbReference type="EMBL" id="JAJEKE010000001">
    <property type="protein sequence ID" value="MCQ1528017.1"/>
    <property type="molecule type" value="Genomic_DNA"/>
</dbReference>
<name>A0ABT1N9T3_9FIRM</name>
<dbReference type="Gene3D" id="3.40.1690.10">
    <property type="entry name" value="secretion proteins EscU"/>
    <property type="match status" value="1"/>
</dbReference>